<dbReference type="Pfam" id="PF00392">
    <property type="entry name" value="GntR"/>
    <property type="match status" value="1"/>
</dbReference>
<organism evidence="6 7">
    <name type="scientific">Nitratireductor mangrovi</name>
    <dbReference type="NCBI Taxonomy" id="2599600"/>
    <lineage>
        <taxon>Bacteria</taxon>
        <taxon>Pseudomonadati</taxon>
        <taxon>Pseudomonadota</taxon>
        <taxon>Alphaproteobacteria</taxon>
        <taxon>Hyphomicrobiales</taxon>
        <taxon>Phyllobacteriaceae</taxon>
        <taxon>Nitratireductor</taxon>
    </lineage>
</organism>
<accession>A0A5B8L419</accession>
<dbReference type="AlphaFoldDB" id="A0A5B8L419"/>
<dbReference type="Proteomes" id="UP000321389">
    <property type="component" value="Chromosome"/>
</dbReference>
<dbReference type="GO" id="GO:0003700">
    <property type="term" value="F:DNA-binding transcription factor activity"/>
    <property type="evidence" value="ECO:0007669"/>
    <property type="project" value="InterPro"/>
</dbReference>
<keyword evidence="1" id="KW-0805">Transcription regulation</keyword>
<evidence type="ECO:0000256" key="2">
    <source>
        <dbReference type="ARBA" id="ARBA00023125"/>
    </source>
</evidence>
<dbReference type="PANTHER" id="PTHR43537">
    <property type="entry name" value="TRANSCRIPTIONAL REGULATOR, GNTR FAMILY"/>
    <property type="match status" value="1"/>
</dbReference>
<feature type="compositionally biased region" description="Acidic residues" evidence="4">
    <location>
        <begin position="1"/>
        <end position="14"/>
    </location>
</feature>
<dbReference type="PRINTS" id="PR00035">
    <property type="entry name" value="HTHGNTR"/>
</dbReference>
<feature type="domain" description="HTH gntR-type" evidence="5">
    <location>
        <begin position="23"/>
        <end position="90"/>
    </location>
</feature>
<dbReference type="RefSeq" id="WP_146301300.1">
    <property type="nucleotide sequence ID" value="NZ_CP042301.2"/>
</dbReference>
<keyword evidence="2" id="KW-0238">DNA-binding</keyword>
<dbReference type="InterPro" id="IPR000524">
    <property type="entry name" value="Tscrpt_reg_HTH_GntR"/>
</dbReference>
<dbReference type="InterPro" id="IPR008920">
    <property type="entry name" value="TF_FadR/GntR_C"/>
</dbReference>
<dbReference type="Gene3D" id="1.20.120.530">
    <property type="entry name" value="GntR ligand-binding domain-like"/>
    <property type="match status" value="1"/>
</dbReference>
<dbReference type="GO" id="GO:0003677">
    <property type="term" value="F:DNA binding"/>
    <property type="evidence" value="ECO:0007669"/>
    <property type="project" value="UniProtKB-KW"/>
</dbReference>
<dbReference type="SMART" id="SM00895">
    <property type="entry name" value="FCD"/>
    <property type="match status" value="1"/>
</dbReference>
<dbReference type="Pfam" id="PF07729">
    <property type="entry name" value="FCD"/>
    <property type="match status" value="1"/>
</dbReference>
<evidence type="ECO:0000259" key="5">
    <source>
        <dbReference type="PROSITE" id="PS50949"/>
    </source>
</evidence>
<protein>
    <submittedName>
        <fullName evidence="6">GntR family transcriptional regulator</fullName>
    </submittedName>
</protein>
<evidence type="ECO:0000256" key="4">
    <source>
        <dbReference type="SAM" id="MobiDB-lite"/>
    </source>
</evidence>
<dbReference type="SUPFAM" id="SSF48008">
    <property type="entry name" value="GntR ligand-binding domain-like"/>
    <property type="match status" value="1"/>
</dbReference>
<dbReference type="InterPro" id="IPR011711">
    <property type="entry name" value="GntR_C"/>
</dbReference>
<evidence type="ECO:0000256" key="3">
    <source>
        <dbReference type="ARBA" id="ARBA00023163"/>
    </source>
</evidence>
<keyword evidence="7" id="KW-1185">Reference proteome</keyword>
<gene>
    <name evidence="6" type="ORF">FQ775_21095</name>
</gene>
<evidence type="ECO:0000313" key="7">
    <source>
        <dbReference type="Proteomes" id="UP000321389"/>
    </source>
</evidence>
<evidence type="ECO:0000313" key="6">
    <source>
        <dbReference type="EMBL" id="QDZ02665.1"/>
    </source>
</evidence>
<evidence type="ECO:0000256" key="1">
    <source>
        <dbReference type="ARBA" id="ARBA00023015"/>
    </source>
</evidence>
<dbReference type="EMBL" id="CP042301">
    <property type="protein sequence ID" value="QDZ02665.1"/>
    <property type="molecule type" value="Genomic_DNA"/>
</dbReference>
<dbReference type="CDD" id="cd07377">
    <property type="entry name" value="WHTH_GntR"/>
    <property type="match status" value="1"/>
</dbReference>
<keyword evidence="3" id="KW-0804">Transcription</keyword>
<name>A0A5B8L419_9HYPH</name>
<reference evidence="6" key="1">
    <citation type="submission" date="2020-04" db="EMBL/GenBank/DDBJ databases">
        <title>Nitratireductor sp. nov. isolated from mangrove soil.</title>
        <authorList>
            <person name="Ye Y."/>
        </authorList>
    </citation>
    <scope>NUCLEOTIDE SEQUENCE</scope>
    <source>
        <strain evidence="6">SY7</strain>
    </source>
</reference>
<dbReference type="InterPro" id="IPR036388">
    <property type="entry name" value="WH-like_DNA-bd_sf"/>
</dbReference>
<dbReference type="SUPFAM" id="SSF46785">
    <property type="entry name" value="Winged helix' DNA-binding domain"/>
    <property type="match status" value="1"/>
</dbReference>
<dbReference type="PANTHER" id="PTHR43537:SF5">
    <property type="entry name" value="UXU OPERON TRANSCRIPTIONAL REGULATOR"/>
    <property type="match status" value="1"/>
</dbReference>
<dbReference type="Gene3D" id="1.10.10.10">
    <property type="entry name" value="Winged helix-like DNA-binding domain superfamily/Winged helix DNA-binding domain"/>
    <property type="match status" value="1"/>
</dbReference>
<proteinExistence type="predicted"/>
<dbReference type="OrthoDB" id="9789310at2"/>
<dbReference type="SMART" id="SM00345">
    <property type="entry name" value="HTH_GNTR"/>
    <property type="match status" value="1"/>
</dbReference>
<sequence length="248" mass="28047">MSELESILESDTDEPATAPGGSRERIERIYAVLRRRISLLEYPPGERLREEALAEEFDVSRTPIRRVLARLEDEGLLRSVHGVGTIVTDIDIDQLEQVYQLRVELAELIGKLAPVRPDGHKVAAFRALLARCDALIAKPDAREFATINMDFFHLLTSLTANEPLRAISERLYYQTTRIWLKTASRLASYKEVLHNEIVIFHREVADIVAAVELGDLEIIGHIRRSHISMSFLRLRDSAHAEGATDSKT</sequence>
<dbReference type="KEGG" id="niy:FQ775_21095"/>
<dbReference type="InterPro" id="IPR036390">
    <property type="entry name" value="WH_DNA-bd_sf"/>
</dbReference>
<feature type="region of interest" description="Disordered" evidence="4">
    <location>
        <begin position="1"/>
        <end position="21"/>
    </location>
</feature>
<dbReference type="PROSITE" id="PS50949">
    <property type="entry name" value="HTH_GNTR"/>
    <property type="match status" value="1"/>
</dbReference>